<dbReference type="eggNOG" id="arCOG00578">
    <property type="taxonomic scope" value="Archaea"/>
</dbReference>
<evidence type="ECO:0000313" key="4">
    <source>
        <dbReference type="Proteomes" id="UP000000390"/>
    </source>
</evidence>
<dbReference type="HOGENOM" id="CLU_085607_0_0_2"/>
<evidence type="ECO:0000313" key="5">
    <source>
        <dbReference type="Proteomes" id="UP000011645"/>
    </source>
</evidence>
<feature type="compositionally biased region" description="Low complexity" evidence="1">
    <location>
        <begin position="76"/>
        <end position="100"/>
    </location>
</feature>
<dbReference type="EMBL" id="AOHV01000045">
    <property type="protein sequence ID" value="ELY32978.1"/>
    <property type="molecule type" value="Genomic_DNA"/>
</dbReference>
<gene>
    <name evidence="2" type="ordered locus">HacjB3_00770</name>
    <name evidence="3" type="ORF">C497_18562</name>
</gene>
<feature type="compositionally biased region" description="Basic and acidic residues" evidence="1">
    <location>
        <begin position="1"/>
        <end position="23"/>
    </location>
</feature>
<proteinExistence type="predicted"/>
<sequence>MSEFDKEAEREKLRKKYAEEQQDRQSTQRMSDLLLQGATMTNKHCDTCGDPVFRYDGQEFCPSCRAASQDAETTAQPGSPQSQSPDPSETAPENEAAARAVADEERSDPADTGSQPSEVREPEREAEAEGPSAVKSREATPQTPREPASGDLSGAREELGRTIATLARRAADAEDPRRAREFLEAADEAANTLSTLNGR</sequence>
<dbReference type="Pfam" id="PF06677">
    <property type="entry name" value="Auto_anti-p27"/>
    <property type="match status" value="1"/>
</dbReference>
<feature type="region of interest" description="Disordered" evidence="1">
    <location>
        <begin position="65"/>
        <end position="199"/>
    </location>
</feature>
<feature type="region of interest" description="Disordered" evidence="1">
    <location>
        <begin position="1"/>
        <end position="35"/>
    </location>
</feature>
<dbReference type="Proteomes" id="UP000011645">
    <property type="component" value="Unassembled WGS sequence"/>
</dbReference>
<evidence type="ECO:0000313" key="2">
    <source>
        <dbReference type="EMBL" id="ADJ13547.1"/>
    </source>
</evidence>
<protein>
    <submittedName>
        <fullName evidence="2">Sjogrens syndrome scleroderma autoantigen 1</fullName>
    </submittedName>
</protein>
<dbReference type="EMBL" id="CP002062">
    <property type="protein sequence ID" value="ADJ13547.1"/>
    <property type="molecule type" value="Genomic_DNA"/>
</dbReference>
<organism evidence="2 4">
    <name type="scientific">Halalkalicoccus jeotgali (strain DSM 18796 / CECT 7217 / JCM 14584 / KCTC 4019 / B3)</name>
    <dbReference type="NCBI Taxonomy" id="795797"/>
    <lineage>
        <taxon>Archaea</taxon>
        <taxon>Methanobacteriati</taxon>
        <taxon>Methanobacteriota</taxon>
        <taxon>Stenosarchaea group</taxon>
        <taxon>Halobacteria</taxon>
        <taxon>Halobacteriales</taxon>
        <taxon>Halococcaceae</taxon>
        <taxon>Halalkalicoccus</taxon>
    </lineage>
</organism>
<feature type="compositionally biased region" description="Basic and acidic residues" evidence="1">
    <location>
        <begin position="118"/>
        <end position="127"/>
    </location>
</feature>
<evidence type="ECO:0000256" key="1">
    <source>
        <dbReference type="SAM" id="MobiDB-lite"/>
    </source>
</evidence>
<reference evidence="2 4" key="1">
    <citation type="journal article" date="2010" name="J. Bacteriol.">
        <title>Complete genome sequence of Halalkalicoccus jeotgali B3(T), an extremely halophilic archaeon.</title>
        <authorList>
            <person name="Roh S.W."/>
            <person name="Nam Y.D."/>
            <person name="Nam S.H."/>
            <person name="Choi S.H."/>
            <person name="Park H.S."/>
            <person name="Bae J.W."/>
        </authorList>
    </citation>
    <scope>NUCLEOTIDE SEQUENCE [LARGE SCALE GENOMIC DNA]</scope>
    <source>
        <strain evidence="2">B3</strain>
        <strain evidence="4">DSM 18796 / CECT 7217 / JCM 14584 / KCTC 4019 / B3</strain>
    </source>
</reference>
<keyword evidence="5" id="KW-1185">Reference proteome</keyword>
<dbReference type="RefSeq" id="WP_008418962.1">
    <property type="nucleotide sequence ID" value="NC_014297.1"/>
</dbReference>
<dbReference type="InterPro" id="IPR009563">
    <property type="entry name" value="SSSCA1"/>
</dbReference>
<dbReference type="KEGG" id="hje:HacjB3_00770"/>
<dbReference type="AlphaFoldDB" id="D8J4I5"/>
<evidence type="ECO:0000313" key="3">
    <source>
        <dbReference type="EMBL" id="ELY32978.1"/>
    </source>
</evidence>
<accession>D8J4I5</accession>
<dbReference type="PATRIC" id="fig|795797.18.peg.158"/>
<reference evidence="3 5" key="2">
    <citation type="journal article" date="2014" name="PLoS Genet.">
        <title>Phylogenetically driven sequencing of extremely halophilic archaea reveals strategies for static and dynamic osmo-response.</title>
        <authorList>
            <person name="Becker E.A."/>
            <person name="Seitzer P.M."/>
            <person name="Tritt A."/>
            <person name="Larsen D."/>
            <person name="Krusor M."/>
            <person name="Yao A.I."/>
            <person name="Wu D."/>
            <person name="Madern D."/>
            <person name="Eisen J.A."/>
            <person name="Darling A.E."/>
            <person name="Facciotti M.T."/>
        </authorList>
    </citation>
    <scope>NUCLEOTIDE SEQUENCE [LARGE SCALE GENOMIC DNA]</scope>
    <source>
        <strain evidence="3">B3</strain>
        <strain evidence="5">DSM 18796 / CECT 7217 / JCM 14584 / KCTC 4019 / B3</strain>
    </source>
</reference>
<dbReference type="OrthoDB" id="26305at2157"/>
<feature type="compositionally biased region" description="Basic and acidic residues" evidence="1">
    <location>
        <begin position="169"/>
        <end position="183"/>
    </location>
</feature>
<name>D8J4I5_HALJB</name>
<dbReference type="Proteomes" id="UP000000390">
    <property type="component" value="Chromosome"/>
</dbReference>
<dbReference type="GeneID" id="55564109"/>
<dbReference type="STRING" id="795797.HacjB3_00770"/>